<feature type="region of interest" description="Disordered" evidence="1">
    <location>
        <begin position="1274"/>
        <end position="1317"/>
    </location>
</feature>
<dbReference type="PANTHER" id="PTHR14918">
    <property type="entry name" value="KICSTOR COMPLEX PROTEIN SZT2"/>
    <property type="match status" value="1"/>
</dbReference>
<feature type="region of interest" description="Disordered" evidence="1">
    <location>
        <begin position="859"/>
        <end position="895"/>
    </location>
</feature>
<feature type="region of interest" description="Disordered" evidence="1">
    <location>
        <begin position="728"/>
        <end position="771"/>
    </location>
</feature>
<feature type="region of interest" description="Disordered" evidence="1">
    <location>
        <begin position="559"/>
        <end position="614"/>
    </location>
</feature>
<evidence type="ECO:0000313" key="2">
    <source>
        <dbReference type="EMBL" id="KAG0714063.1"/>
    </source>
</evidence>
<sequence>MSCARPSQAGYQELFSRQDFEAIIHTQEYQPSPTKSPGPMAMLQFKVWESGRVDLAEVRRYLVDSIRHALWDVNTEYCLLTAPIIPSVSAPQHTSPASEPTTPKKEMRGPALRSVSLLESGGGSSPQRAEDRTRSVSVSGVPPHVCLPRMASRLGSKRMVRPNESKGDAQRERAPSPLTLVQARLRLMSSSVPDLKVRARRASLHYPWDAAAWGGRHSTAGPEHGGCVTVQRVTQPRGAGSALTAATLGLKIVLAVMGRLKIVLAVMGRLKAVLAVMGRLKAVLAVMGRLKAVLAVMGRLKAVLAVMGRLKAVLAVMGRLRQQLEGAGGHSVLGHSPLKVRHSVDLGVDRCKLLGDEGPTAVQEAMMTCLSFLSCGSDPDSSSSLLHPLYHTVMLEWLEFASELEERGEHTLRRELGEKSGEHAVKKHSVTLTTKHGVPIFLTELQKWLNATDTTTKIFEEIHRKEGEGEAGAPSVYKLVESSKVPQVLKSDPSGSYTHTNFIIVSRNNQQWWATLYQENFNENFINMVTSSKSGQRYPPLVVSPRGRCVSGLDVSFSRPESSLVTPTTGPPPSSTSMPITPFNTSAGGAVSSSLSSSANPVSPPVTVPSTPTTTSNTMGALWSGDIPDVLFIPRQKLLLATLRGLELVIYTYNWTKDQCDNLHTTMTRLAHWTTARNRLLSTFVLQKMGLYHNQPFNRKPPIKKDEDNNTYIGNQSYVDNLIKLQAPAQESPGTTDRTARRPQGMVSPLSLTDVRESRPPRPPLGLHHPNLKDLELRHGTQMSEIRRLVVQKETQRKFLLKMVVETRGHSSPMFTHKILALYKQNARIVHFCLTPLLFLPRWRWQVAATRDHSLVSPNSVEKTFGTKTPESRSRHDSGSSTKSGVGGIGPSGLRRSFSLKSSVVVSASPGQQRRRHMTGGGDEKWHDALCSSYLKEYIQYLQSLGFLSLNITQAAQQRGRLNRESEGRGVRVKEVRFNEQVTKESTYLLKNVLGGTILLEIAFSEPYFSVKIYVLELCRLEAKKLSPQVCSLHIKMEGAAEAKPGGPLSSPLSPTTSLFPEGCPPDQIEDKFAINSFLDKVDDIKVLLHMHSFTYDFHLRALCAYVADRQLLFAPGYHLSSCLSDFIKYYNKGPNFARNLIHSGALIIEDTGTPGEQLYNYLLAREKQYKMKVLRMTPVILDPDAVMHITEFILVHTKTCHVLYRDGNDHRVSDEYDVTLLVSHNTSATSLPHHLHLNFYVILTSTREMYPNRILEKKMGHFRTVSIAPSLGRRWTPSSTQTESCEHSGSDGSPAATTATTCEEASDPTLPPPEGLPSSVKSFCGIRSESVNYLGYYTQYEETMQRTLESQAEEACARIHHIFNQAKIHCRRDLLWQRLTASLREEDKHKLPREQVLGGLSFLELSELLKLVSVEPLGSVDVQLLPLLSKPLHWYQGLIRVLQAKYQERHRNLTSSDGNVQHVAVLSAHCPDAFMMLSINLYLQKAELCCVNKQLKGESSSPVSDHRVQALIQDFVNACCFHLWSGLL</sequence>
<dbReference type="PANTHER" id="PTHR14918:SF3">
    <property type="entry name" value="KICSTOR COMPLEX PROTEIN SZT2"/>
    <property type="match status" value="1"/>
</dbReference>
<dbReference type="InterPro" id="IPR033228">
    <property type="entry name" value="SZT2"/>
</dbReference>
<feature type="compositionally biased region" description="Polar residues" evidence="1">
    <location>
        <begin position="859"/>
        <end position="869"/>
    </location>
</feature>
<feature type="compositionally biased region" description="Basic and acidic residues" evidence="1">
    <location>
        <begin position="161"/>
        <end position="174"/>
    </location>
</feature>
<reference evidence="2" key="1">
    <citation type="submission" date="2020-07" db="EMBL/GenBank/DDBJ databases">
        <title>The High-quality genome of the commercially important snow crab, Chionoecetes opilio.</title>
        <authorList>
            <person name="Jeong J.-H."/>
            <person name="Ryu S."/>
        </authorList>
    </citation>
    <scope>NUCLEOTIDE SEQUENCE</scope>
    <source>
        <strain evidence="2">MADBK_172401_WGS</strain>
        <tissue evidence="2">Digestive gland</tissue>
    </source>
</reference>
<dbReference type="OrthoDB" id="6382730at2759"/>
<dbReference type="EMBL" id="JACEEZ010020840">
    <property type="protein sequence ID" value="KAG0714063.1"/>
    <property type="molecule type" value="Genomic_DNA"/>
</dbReference>
<keyword evidence="3" id="KW-1185">Reference proteome</keyword>
<dbReference type="GO" id="GO:0005777">
    <property type="term" value="C:peroxisome"/>
    <property type="evidence" value="ECO:0007669"/>
    <property type="project" value="InterPro"/>
</dbReference>
<evidence type="ECO:0000313" key="3">
    <source>
        <dbReference type="Proteomes" id="UP000770661"/>
    </source>
</evidence>
<feature type="compositionally biased region" description="Low complexity" evidence="1">
    <location>
        <begin position="575"/>
        <end position="601"/>
    </location>
</feature>
<feature type="compositionally biased region" description="Polar residues" evidence="1">
    <location>
        <begin position="89"/>
        <end position="101"/>
    </location>
</feature>
<organism evidence="2 3">
    <name type="scientific">Chionoecetes opilio</name>
    <name type="common">Atlantic snow crab</name>
    <name type="synonym">Cancer opilio</name>
    <dbReference type="NCBI Taxonomy" id="41210"/>
    <lineage>
        <taxon>Eukaryota</taxon>
        <taxon>Metazoa</taxon>
        <taxon>Ecdysozoa</taxon>
        <taxon>Arthropoda</taxon>
        <taxon>Crustacea</taxon>
        <taxon>Multicrustacea</taxon>
        <taxon>Malacostraca</taxon>
        <taxon>Eumalacostraca</taxon>
        <taxon>Eucarida</taxon>
        <taxon>Decapoda</taxon>
        <taxon>Pleocyemata</taxon>
        <taxon>Brachyura</taxon>
        <taxon>Eubrachyura</taxon>
        <taxon>Majoidea</taxon>
        <taxon>Majidae</taxon>
        <taxon>Chionoecetes</taxon>
    </lineage>
</organism>
<comment type="caution">
    <text evidence="2">The sequence shown here is derived from an EMBL/GenBank/DDBJ whole genome shotgun (WGS) entry which is preliminary data.</text>
</comment>
<name>A0A8J5C067_CHIOP</name>
<accession>A0A8J5C067</accession>
<gene>
    <name evidence="2" type="primary">SZT2_3</name>
    <name evidence="2" type="ORF">GWK47_014871</name>
</gene>
<feature type="region of interest" description="Disordered" evidence="1">
    <location>
        <begin position="88"/>
        <end position="174"/>
    </location>
</feature>
<proteinExistence type="predicted"/>
<dbReference type="Proteomes" id="UP000770661">
    <property type="component" value="Unassembled WGS sequence"/>
</dbReference>
<protein>
    <submittedName>
        <fullName evidence="2">KICSTOR complex protein SZT2</fullName>
    </submittedName>
</protein>
<evidence type="ECO:0000256" key="1">
    <source>
        <dbReference type="SAM" id="MobiDB-lite"/>
    </source>
</evidence>